<evidence type="ECO:0000256" key="3">
    <source>
        <dbReference type="ARBA" id="ARBA00022692"/>
    </source>
</evidence>
<dbReference type="AlphaFoldDB" id="A0AAV3Q212"/>
<organism evidence="10 11">
    <name type="scientific">Lithospermum erythrorhizon</name>
    <name type="common">Purple gromwell</name>
    <name type="synonym">Lithospermum officinale var. erythrorhizon</name>
    <dbReference type="NCBI Taxonomy" id="34254"/>
    <lineage>
        <taxon>Eukaryota</taxon>
        <taxon>Viridiplantae</taxon>
        <taxon>Streptophyta</taxon>
        <taxon>Embryophyta</taxon>
        <taxon>Tracheophyta</taxon>
        <taxon>Spermatophyta</taxon>
        <taxon>Magnoliopsida</taxon>
        <taxon>eudicotyledons</taxon>
        <taxon>Gunneridae</taxon>
        <taxon>Pentapetalae</taxon>
        <taxon>asterids</taxon>
        <taxon>lamiids</taxon>
        <taxon>Boraginales</taxon>
        <taxon>Boraginaceae</taxon>
        <taxon>Boraginoideae</taxon>
        <taxon>Lithospermeae</taxon>
        <taxon>Lithospermum</taxon>
    </lineage>
</organism>
<feature type="domain" description="Trichome birefringence-like N-terminal" evidence="9">
    <location>
        <begin position="80"/>
        <end position="134"/>
    </location>
</feature>
<keyword evidence="6 7" id="KW-0472">Membrane</keyword>
<dbReference type="Pfam" id="PF13839">
    <property type="entry name" value="PC-Esterase"/>
    <property type="match status" value="1"/>
</dbReference>
<evidence type="ECO:0000259" key="8">
    <source>
        <dbReference type="Pfam" id="PF13839"/>
    </source>
</evidence>
<keyword evidence="3 7" id="KW-0812">Transmembrane</keyword>
<dbReference type="GO" id="GO:0005794">
    <property type="term" value="C:Golgi apparatus"/>
    <property type="evidence" value="ECO:0007669"/>
    <property type="project" value="TreeGrafter"/>
</dbReference>
<keyword evidence="4" id="KW-0735">Signal-anchor</keyword>
<dbReference type="GO" id="GO:0016413">
    <property type="term" value="F:O-acetyltransferase activity"/>
    <property type="evidence" value="ECO:0007669"/>
    <property type="project" value="InterPro"/>
</dbReference>
<keyword evidence="11" id="KW-1185">Reference proteome</keyword>
<comment type="subcellular location">
    <subcellularLocation>
        <location evidence="1">Membrane</location>
        <topology evidence="1">Single-pass membrane protein</topology>
    </subcellularLocation>
</comment>
<evidence type="ECO:0000256" key="1">
    <source>
        <dbReference type="ARBA" id="ARBA00004167"/>
    </source>
</evidence>
<dbReference type="InterPro" id="IPR029962">
    <property type="entry name" value="TBL"/>
</dbReference>
<dbReference type="PANTHER" id="PTHR32285:SF11">
    <property type="entry name" value="PROTEIN TRICHOME BIREFRINGENCE-LIKE 34"/>
    <property type="match status" value="1"/>
</dbReference>
<accession>A0AAV3Q212</accession>
<evidence type="ECO:0000259" key="9">
    <source>
        <dbReference type="Pfam" id="PF14416"/>
    </source>
</evidence>
<dbReference type="EMBL" id="BAABME010003261">
    <property type="protein sequence ID" value="GAA0158107.1"/>
    <property type="molecule type" value="Genomic_DNA"/>
</dbReference>
<evidence type="ECO:0000313" key="10">
    <source>
        <dbReference type="EMBL" id="GAA0158107.1"/>
    </source>
</evidence>
<reference evidence="10 11" key="1">
    <citation type="submission" date="2024-01" db="EMBL/GenBank/DDBJ databases">
        <title>The complete chloroplast genome sequence of Lithospermum erythrorhizon: insights into the phylogenetic relationship among Boraginaceae species and the maternal lineages of purple gromwells.</title>
        <authorList>
            <person name="Okada T."/>
            <person name="Watanabe K."/>
        </authorList>
    </citation>
    <scope>NUCLEOTIDE SEQUENCE [LARGE SCALE GENOMIC DNA]</scope>
</reference>
<proteinExistence type="inferred from homology"/>
<dbReference type="InterPro" id="IPR026057">
    <property type="entry name" value="TBL_C"/>
</dbReference>
<evidence type="ECO:0000313" key="11">
    <source>
        <dbReference type="Proteomes" id="UP001454036"/>
    </source>
</evidence>
<feature type="transmembrane region" description="Helical" evidence="7">
    <location>
        <begin position="21"/>
        <end position="39"/>
    </location>
</feature>
<dbReference type="Proteomes" id="UP001454036">
    <property type="component" value="Unassembled WGS sequence"/>
</dbReference>
<evidence type="ECO:0008006" key="12">
    <source>
        <dbReference type="Google" id="ProtNLM"/>
    </source>
</evidence>
<evidence type="ECO:0000256" key="4">
    <source>
        <dbReference type="ARBA" id="ARBA00022968"/>
    </source>
</evidence>
<evidence type="ECO:0000256" key="5">
    <source>
        <dbReference type="ARBA" id="ARBA00022989"/>
    </source>
</evidence>
<dbReference type="GO" id="GO:0016020">
    <property type="term" value="C:membrane"/>
    <property type="evidence" value="ECO:0007669"/>
    <property type="project" value="UniProtKB-SubCell"/>
</dbReference>
<evidence type="ECO:0000256" key="7">
    <source>
        <dbReference type="SAM" id="Phobius"/>
    </source>
</evidence>
<feature type="domain" description="Trichome birefringence-like C-terminal" evidence="8">
    <location>
        <begin position="135"/>
        <end position="422"/>
    </location>
</feature>
<evidence type="ECO:0000256" key="2">
    <source>
        <dbReference type="ARBA" id="ARBA00007727"/>
    </source>
</evidence>
<gene>
    <name evidence="10" type="ORF">LIER_15217</name>
</gene>
<comment type="caution">
    <text evidence="10">The sequence shown here is derived from an EMBL/GenBank/DDBJ whole genome shotgun (WGS) entry which is preliminary data.</text>
</comment>
<evidence type="ECO:0000256" key="6">
    <source>
        <dbReference type="ARBA" id="ARBA00023136"/>
    </source>
</evidence>
<protein>
    <recommendedName>
        <fullName evidence="12">Trichome birefringence-like N-terminal domain-containing protein</fullName>
    </recommendedName>
</protein>
<keyword evidence="5 7" id="KW-1133">Transmembrane helix</keyword>
<dbReference type="InterPro" id="IPR025846">
    <property type="entry name" value="TBL_N"/>
</dbReference>
<dbReference type="Pfam" id="PF14416">
    <property type="entry name" value="PMR5N"/>
    <property type="match status" value="1"/>
</dbReference>
<sequence>MAKKRGFSVFSEPLISIQYCKRYLIVIFFTVLVTFLVYYSTSVTINYEYNNHGEGIIVGNFTTTNYSIIDEEIGSSYSPKCDLFSGKWVFDNTSTYPLYRDYECKFMFDDLACEKYGRKDLDYQRWRWQPHDCDLPRFNATKMLERLRNKRLVLVGDSVNRNQWVSLMCMLEGSIPAPFKSMKLMGNLYTFKATEYNASIDYYWAPLMVESAADDPSSHHTNGRVIRVNSIEKHAIHWGNADVLIFNSYLWWQVSEVELVWGSLDKPRKVKKVDNRYSYKMALKTWSKWITTHLKYSNTKLFFMSMPATHMRADDWGKQKYHSCLNETQPITKNDYWGSGSDPKMFHILEDEIKNLMIQGINIQFLNITQLSEYRKDGHPTIYRKQWRPLTKKQIANPLLYADCTHWCLPGVPDVWNQILYAHLV</sequence>
<name>A0AAV3Q212_LITER</name>
<comment type="similarity">
    <text evidence="2">Belongs to the PC-esterase family. TBL subfamily.</text>
</comment>
<dbReference type="PANTHER" id="PTHR32285">
    <property type="entry name" value="PROTEIN TRICHOME BIREFRINGENCE-LIKE 9-RELATED"/>
    <property type="match status" value="1"/>
</dbReference>